<keyword evidence="2 4" id="KW-0418">Kinase</keyword>
<accession>A0A450S2R7</accession>
<keyword evidence="1" id="KW-0808">Transferase</keyword>
<protein>
    <submittedName>
        <fullName evidence="4">Adenosine kinase</fullName>
    </submittedName>
</protein>
<dbReference type="CDD" id="cd01942">
    <property type="entry name" value="ribokinase_group_A"/>
    <property type="match status" value="1"/>
</dbReference>
<evidence type="ECO:0000256" key="1">
    <source>
        <dbReference type="ARBA" id="ARBA00022679"/>
    </source>
</evidence>
<dbReference type="EMBL" id="CAADEX010000017">
    <property type="protein sequence ID" value="VFJ47559.1"/>
    <property type="molecule type" value="Genomic_DNA"/>
</dbReference>
<dbReference type="InterPro" id="IPR002173">
    <property type="entry name" value="Carboh/pur_kinase_PfkB_CS"/>
</dbReference>
<evidence type="ECO:0000313" key="5">
    <source>
        <dbReference type="EMBL" id="VFJ47559.1"/>
    </source>
</evidence>
<dbReference type="PROSITE" id="PS00583">
    <property type="entry name" value="PFKB_KINASES_1"/>
    <property type="match status" value="1"/>
</dbReference>
<dbReference type="PANTHER" id="PTHR10584:SF166">
    <property type="entry name" value="RIBOKINASE"/>
    <property type="match status" value="1"/>
</dbReference>
<dbReference type="Pfam" id="PF00294">
    <property type="entry name" value="PfkB"/>
    <property type="match status" value="1"/>
</dbReference>
<gene>
    <name evidence="5" type="ORF">BECKDK2373B_GA0170837_101726</name>
    <name evidence="4" type="ORF">BECKDK2373C_GA0170839_101331</name>
</gene>
<sequence length="330" mass="35738">MTDQSIPDKSVQGATGSSGEGVALICGSMAYDNIMSFDDRFGNHILPDKLDILNVSFLISHMRRQFGGCAGNIAHGLTLLGGRALPMATIGSDFAPYADWMDANGITRRCLKGIDDTLTAQAFIITDADDNQITAFYPGAMTFSHHNPISAAGDISLGIVSPDGRDGMVQHATELAERDVPFIFDPGQGLPMFQENDLLTFLEQASWVAVNSYEWEMLQARTGLSAAQVLERVRALIVTRGEKGSVIHTPKARIEIPALPVGQAVDPTGCGDAYRAGILHGLIQGMDWETTGRIATLMGSLNAQYVGTQNYRLTPDEIRERFKTAFGYSY</sequence>
<dbReference type="InterPro" id="IPR011611">
    <property type="entry name" value="PfkB_dom"/>
</dbReference>
<organism evidence="4">
    <name type="scientific">Candidatus Kentrum sp. DK</name>
    <dbReference type="NCBI Taxonomy" id="2126562"/>
    <lineage>
        <taxon>Bacteria</taxon>
        <taxon>Pseudomonadati</taxon>
        <taxon>Pseudomonadota</taxon>
        <taxon>Gammaproteobacteria</taxon>
        <taxon>Candidatus Kentrum</taxon>
    </lineage>
</organism>
<evidence type="ECO:0000313" key="4">
    <source>
        <dbReference type="EMBL" id="VFJ45940.1"/>
    </source>
</evidence>
<evidence type="ECO:0000259" key="3">
    <source>
        <dbReference type="Pfam" id="PF00294"/>
    </source>
</evidence>
<evidence type="ECO:0000256" key="2">
    <source>
        <dbReference type="ARBA" id="ARBA00022777"/>
    </source>
</evidence>
<dbReference type="Gene3D" id="3.40.1190.20">
    <property type="match status" value="1"/>
</dbReference>
<dbReference type="InterPro" id="IPR029056">
    <property type="entry name" value="Ribokinase-like"/>
</dbReference>
<dbReference type="PANTHER" id="PTHR10584">
    <property type="entry name" value="SUGAR KINASE"/>
    <property type="match status" value="1"/>
</dbReference>
<dbReference type="GO" id="GO:0016301">
    <property type="term" value="F:kinase activity"/>
    <property type="evidence" value="ECO:0007669"/>
    <property type="project" value="UniProtKB-KW"/>
</dbReference>
<name>A0A450S2R7_9GAMM</name>
<proteinExistence type="predicted"/>
<dbReference type="AlphaFoldDB" id="A0A450S2R7"/>
<dbReference type="SUPFAM" id="SSF53613">
    <property type="entry name" value="Ribokinase-like"/>
    <property type="match status" value="1"/>
</dbReference>
<reference evidence="4" key="1">
    <citation type="submission" date="2019-02" db="EMBL/GenBank/DDBJ databases">
        <authorList>
            <person name="Gruber-Vodicka R. H."/>
            <person name="Seah K. B. B."/>
        </authorList>
    </citation>
    <scope>NUCLEOTIDE SEQUENCE</scope>
    <source>
        <strain evidence="4">BECK_DK161</strain>
        <strain evidence="5">BECK_DK47</strain>
    </source>
</reference>
<feature type="domain" description="Carbohydrate kinase PfkB" evidence="3">
    <location>
        <begin position="56"/>
        <end position="310"/>
    </location>
</feature>
<dbReference type="EMBL" id="CAADEY010000013">
    <property type="protein sequence ID" value="VFJ45940.1"/>
    <property type="molecule type" value="Genomic_DNA"/>
</dbReference>